<accession>A4SPN6</accession>
<dbReference type="HOGENOM" id="CLU_046519_2_1_6"/>
<reference evidence="2" key="1">
    <citation type="journal article" date="2008" name="BMC Genomics">
        <title>The genome of Aeromonas salmonicida subsp. salmonicida A449: insights into the evolution of a fish pathogen.</title>
        <authorList>
            <person name="Reith M.E."/>
            <person name="Singh R.K."/>
            <person name="Curtis B."/>
            <person name="Boyd J.M."/>
            <person name="Bouevitch A."/>
            <person name="Kimball J."/>
            <person name="Munholland J."/>
            <person name="Murphy C."/>
            <person name="Sarty D."/>
            <person name="Williams J."/>
            <person name="Nash J.H."/>
            <person name="Johnson S.C."/>
            <person name="Brown L.L."/>
        </authorList>
    </citation>
    <scope>NUCLEOTIDE SEQUENCE [LARGE SCALE GENOMIC DNA]</scope>
    <source>
        <strain evidence="2">A449</strain>
    </source>
</reference>
<dbReference type="STRING" id="29491.GCA_000820065_02217"/>
<dbReference type="InterPro" id="IPR036520">
    <property type="entry name" value="UPF0759_sf"/>
</dbReference>
<dbReference type="PATRIC" id="fig|382245.13.peg.2823"/>
<protein>
    <recommendedName>
        <fullName evidence="3">DUF72 domain-containing protein</fullName>
    </recommendedName>
</protein>
<evidence type="ECO:0000313" key="1">
    <source>
        <dbReference type="EMBL" id="ABO90858.1"/>
    </source>
</evidence>
<dbReference type="EMBL" id="CP000644">
    <property type="protein sequence ID" value="ABO90858.1"/>
    <property type="molecule type" value="Genomic_DNA"/>
</dbReference>
<dbReference type="InterPro" id="IPR002763">
    <property type="entry name" value="DUF72"/>
</dbReference>
<evidence type="ECO:0000313" key="2">
    <source>
        <dbReference type="Proteomes" id="UP000000225"/>
    </source>
</evidence>
<dbReference type="SUPFAM" id="SSF117396">
    <property type="entry name" value="TM1631-like"/>
    <property type="match status" value="1"/>
</dbReference>
<dbReference type="PANTHER" id="PTHR30348">
    <property type="entry name" value="UNCHARACTERIZED PROTEIN YECE"/>
    <property type="match status" value="1"/>
</dbReference>
<dbReference type="Proteomes" id="UP000000225">
    <property type="component" value="Chromosome"/>
</dbReference>
<dbReference type="Pfam" id="PF01904">
    <property type="entry name" value="DUF72"/>
    <property type="match status" value="1"/>
</dbReference>
<gene>
    <name evidence="1" type="ordered locus">ASA_2845</name>
</gene>
<proteinExistence type="predicted"/>
<dbReference type="KEGG" id="asa:ASA_2845"/>
<name>A4SPN6_AERS4</name>
<organism evidence="1 2">
    <name type="scientific">Aeromonas salmonicida (strain A449)</name>
    <dbReference type="NCBI Taxonomy" id="382245"/>
    <lineage>
        <taxon>Bacteria</taxon>
        <taxon>Pseudomonadati</taxon>
        <taxon>Pseudomonadota</taxon>
        <taxon>Gammaproteobacteria</taxon>
        <taxon>Aeromonadales</taxon>
        <taxon>Aeromonadaceae</taxon>
        <taxon>Aeromonas</taxon>
    </lineage>
</organism>
<dbReference type="eggNOG" id="COG1801">
    <property type="taxonomic scope" value="Bacteria"/>
</dbReference>
<dbReference type="AlphaFoldDB" id="A4SPN6"/>
<evidence type="ECO:0008006" key="3">
    <source>
        <dbReference type="Google" id="ProtNLM"/>
    </source>
</evidence>
<dbReference type="Gene3D" id="3.20.20.410">
    <property type="entry name" value="Protein of unknown function UPF0759"/>
    <property type="match status" value="1"/>
</dbReference>
<dbReference type="PANTHER" id="PTHR30348:SF9">
    <property type="entry name" value="UPF0759 PROTEIN YECE"/>
    <property type="match status" value="1"/>
</dbReference>
<sequence length="291" mass="32753">MGINRDKPADRIRHEPLFGPATMVAPGLARSIIGCAEHLAHYARVFNTVEGNTTFYASPTPDTVQRWADAVPAHFRFSFKFPKEISHQSNLVSVDKQVTDFIRLLTPLHDKLGLLKLQLPARFGPSGLPRLAEFFNRLPTAFRYALEVRHPDFFAKGEAERSLNRMLMEKGINRIMLDSRPLFSVPATTAAMIDAQGKKPRLPVHLLATASAPVVRLIGLPEPAANHPFLPSWLPHWRQWLAEGQDLYLFIHTADNAQSPELARQITHLLGQEMAPWPGENDRARQGVLRF</sequence>